<sequence>MTESGINAFQTIKFGVNNTPKSRNVYSAKGLSEGQCDSINKDKFS</sequence>
<organism evidence="1 2">
    <name type="scientific">Trichinella zimbabwensis</name>
    <dbReference type="NCBI Taxonomy" id="268475"/>
    <lineage>
        <taxon>Eukaryota</taxon>
        <taxon>Metazoa</taxon>
        <taxon>Ecdysozoa</taxon>
        <taxon>Nematoda</taxon>
        <taxon>Enoplea</taxon>
        <taxon>Dorylaimia</taxon>
        <taxon>Trichinellida</taxon>
        <taxon>Trichinellidae</taxon>
        <taxon>Trichinella</taxon>
    </lineage>
</organism>
<dbReference type="EMBL" id="JYDP01001370">
    <property type="protein sequence ID" value="KRY98439.1"/>
    <property type="molecule type" value="Genomic_DNA"/>
</dbReference>
<proteinExistence type="predicted"/>
<reference evidence="1 2" key="1">
    <citation type="submission" date="2015-01" db="EMBL/GenBank/DDBJ databases">
        <title>Evolution of Trichinella species and genotypes.</title>
        <authorList>
            <person name="Korhonen P.K."/>
            <person name="Edoardo P."/>
            <person name="Giuseppe L.R."/>
            <person name="Gasser R.B."/>
        </authorList>
    </citation>
    <scope>NUCLEOTIDE SEQUENCE [LARGE SCALE GENOMIC DNA]</scope>
    <source>
        <strain evidence="1">ISS1029</strain>
    </source>
</reference>
<evidence type="ECO:0000313" key="1">
    <source>
        <dbReference type="EMBL" id="KRY98439.1"/>
    </source>
</evidence>
<dbReference type="AlphaFoldDB" id="A0A0V1GJL5"/>
<dbReference type="Proteomes" id="UP000055024">
    <property type="component" value="Unassembled WGS sequence"/>
</dbReference>
<keyword evidence="2" id="KW-1185">Reference proteome</keyword>
<protein>
    <submittedName>
        <fullName evidence="1">Uncharacterized protein</fullName>
    </submittedName>
</protein>
<evidence type="ECO:0000313" key="2">
    <source>
        <dbReference type="Proteomes" id="UP000055024"/>
    </source>
</evidence>
<accession>A0A0V1GJL5</accession>
<name>A0A0V1GJL5_9BILA</name>
<comment type="caution">
    <text evidence="1">The sequence shown here is derived from an EMBL/GenBank/DDBJ whole genome shotgun (WGS) entry which is preliminary data.</text>
</comment>
<gene>
    <name evidence="1" type="ORF">T11_3842</name>
</gene>